<feature type="compositionally biased region" description="Polar residues" evidence="1">
    <location>
        <begin position="78"/>
        <end position="91"/>
    </location>
</feature>
<accession>A0A0D0CJH1</accession>
<evidence type="ECO:0000313" key="2">
    <source>
        <dbReference type="EMBL" id="KIK75353.1"/>
    </source>
</evidence>
<dbReference type="InParanoid" id="A0A0D0CJH1"/>
<sequence length="102" mass="11018">MTVIAHLCGFRARGIRPSARQIRNGSIIFVVAKYALWVRKDLVPAPKDTTAISAFGGQPVLVYSGGANRAPCMYTHKGISTQRSNSSNESQEGIHSEETIDG</sequence>
<feature type="compositionally biased region" description="Basic and acidic residues" evidence="1">
    <location>
        <begin position="92"/>
        <end position="102"/>
    </location>
</feature>
<dbReference type="AlphaFoldDB" id="A0A0D0CJH1"/>
<reference evidence="2 3" key="1">
    <citation type="submission" date="2014-04" db="EMBL/GenBank/DDBJ databases">
        <authorList>
            <consortium name="DOE Joint Genome Institute"/>
            <person name="Kuo A."/>
            <person name="Kohler A."/>
            <person name="Jargeat P."/>
            <person name="Nagy L.G."/>
            <person name="Floudas D."/>
            <person name="Copeland A."/>
            <person name="Barry K.W."/>
            <person name="Cichocki N."/>
            <person name="Veneault-Fourrey C."/>
            <person name="LaButti K."/>
            <person name="Lindquist E.A."/>
            <person name="Lipzen A."/>
            <person name="Lundell T."/>
            <person name="Morin E."/>
            <person name="Murat C."/>
            <person name="Sun H."/>
            <person name="Tunlid A."/>
            <person name="Henrissat B."/>
            <person name="Grigoriev I.V."/>
            <person name="Hibbett D.S."/>
            <person name="Martin F."/>
            <person name="Nordberg H.P."/>
            <person name="Cantor M.N."/>
            <person name="Hua S.X."/>
        </authorList>
    </citation>
    <scope>NUCLEOTIDE SEQUENCE [LARGE SCALE GENOMIC DNA]</scope>
    <source>
        <strain evidence="2 3">Ve08.2h10</strain>
    </source>
</reference>
<dbReference type="HOGENOM" id="CLU_2278353_0_0_1"/>
<protein>
    <submittedName>
        <fullName evidence="2">Uncharacterized protein</fullName>
    </submittedName>
</protein>
<name>A0A0D0CJH1_9AGAM</name>
<dbReference type="EMBL" id="KN828169">
    <property type="protein sequence ID" value="KIK75353.1"/>
    <property type="molecule type" value="Genomic_DNA"/>
</dbReference>
<reference evidence="3" key="2">
    <citation type="submission" date="2015-01" db="EMBL/GenBank/DDBJ databases">
        <title>Evolutionary Origins and Diversification of the Mycorrhizal Mutualists.</title>
        <authorList>
            <consortium name="DOE Joint Genome Institute"/>
            <consortium name="Mycorrhizal Genomics Consortium"/>
            <person name="Kohler A."/>
            <person name="Kuo A."/>
            <person name="Nagy L.G."/>
            <person name="Floudas D."/>
            <person name="Copeland A."/>
            <person name="Barry K.W."/>
            <person name="Cichocki N."/>
            <person name="Veneault-Fourrey C."/>
            <person name="LaButti K."/>
            <person name="Lindquist E.A."/>
            <person name="Lipzen A."/>
            <person name="Lundell T."/>
            <person name="Morin E."/>
            <person name="Murat C."/>
            <person name="Riley R."/>
            <person name="Ohm R."/>
            <person name="Sun H."/>
            <person name="Tunlid A."/>
            <person name="Henrissat B."/>
            <person name="Grigoriev I.V."/>
            <person name="Hibbett D.S."/>
            <person name="Martin F."/>
        </authorList>
    </citation>
    <scope>NUCLEOTIDE SEQUENCE [LARGE SCALE GENOMIC DNA]</scope>
    <source>
        <strain evidence="3">Ve08.2h10</strain>
    </source>
</reference>
<feature type="region of interest" description="Disordered" evidence="1">
    <location>
        <begin position="77"/>
        <end position="102"/>
    </location>
</feature>
<gene>
    <name evidence="2" type="ORF">PAXRUDRAFT_835703</name>
</gene>
<keyword evidence="3" id="KW-1185">Reference proteome</keyword>
<organism evidence="2 3">
    <name type="scientific">Paxillus rubicundulus Ve08.2h10</name>
    <dbReference type="NCBI Taxonomy" id="930991"/>
    <lineage>
        <taxon>Eukaryota</taxon>
        <taxon>Fungi</taxon>
        <taxon>Dikarya</taxon>
        <taxon>Basidiomycota</taxon>
        <taxon>Agaricomycotina</taxon>
        <taxon>Agaricomycetes</taxon>
        <taxon>Agaricomycetidae</taxon>
        <taxon>Boletales</taxon>
        <taxon>Paxilineae</taxon>
        <taxon>Paxillaceae</taxon>
        <taxon>Paxillus</taxon>
    </lineage>
</organism>
<evidence type="ECO:0000313" key="3">
    <source>
        <dbReference type="Proteomes" id="UP000054538"/>
    </source>
</evidence>
<dbReference type="Proteomes" id="UP000054538">
    <property type="component" value="Unassembled WGS sequence"/>
</dbReference>
<proteinExistence type="predicted"/>
<evidence type="ECO:0000256" key="1">
    <source>
        <dbReference type="SAM" id="MobiDB-lite"/>
    </source>
</evidence>